<evidence type="ECO:0000256" key="1">
    <source>
        <dbReference type="SAM" id="MobiDB-lite"/>
    </source>
</evidence>
<feature type="compositionally biased region" description="Polar residues" evidence="1">
    <location>
        <begin position="269"/>
        <end position="293"/>
    </location>
</feature>
<evidence type="ECO:0000313" key="3">
    <source>
        <dbReference type="Proteomes" id="UP000325313"/>
    </source>
</evidence>
<evidence type="ECO:0000313" key="2">
    <source>
        <dbReference type="EMBL" id="KAA1083231.1"/>
    </source>
</evidence>
<reference evidence="2 3" key="1">
    <citation type="submission" date="2019-05" db="EMBL/GenBank/DDBJ databases">
        <title>Emergence of the Ug99 lineage of the wheat stem rust pathogen through somatic hybridization.</title>
        <authorList>
            <person name="Li F."/>
            <person name="Upadhyaya N.M."/>
            <person name="Sperschneider J."/>
            <person name="Matny O."/>
            <person name="Nguyen-Phuc H."/>
            <person name="Mago R."/>
            <person name="Raley C."/>
            <person name="Miller M.E."/>
            <person name="Silverstein K.A.T."/>
            <person name="Henningsen E."/>
            <person name="Hirsch C.D."/>
            <person name="Visser B."/>
            <person name="Pretorius Z.A."/>
            <person name="Steffenson B.J."/>
            <person name="Schwessinger B."/>
            <person name="Dodds P.N."/>
            <person name="Figueroa M."/>
        </authorList>
    </citation>
    <scope>NUCLEOTIDE SEQUENCE [LARGE SCALE GENOMIC DNA]</scope>
    <source>
        <strain evidence="2 3">Ug99</strain>
    </source>
</reference>
<accession>A0A5B0N1X5</accession>
<protein>
    <submittedName>
        <fullName evidence="2">Uncharacterized protein</fullName>
    </submittedName>
</protein>
<feature type="compositionally biased region" description="Polar residues" evidence="1">
    <location>
        <begin position="1"/>
        <end position="21"/>
    </location>
</feature>
<sequence length="412" mass="45624">MSPNATTDSSRVLCPETQSPQGARPDASTVIVKSPRMAAISLDYVLYIEVSKHVQLSRRQGLPPIKWEKLVPRSRPAPMEANIVSFTWPQFQTEAIIHLANDSEQLRAFLFKNNDAGNLVWLANIKDHDEYGLAVRITGATDFLRFSDAAYDSYPARVAFKITMDDPTRQAYEVAMRAHFEHHRRIANAINSIKAGATVTSLTNMTVVHPDNPQLVMDVLTKDLSEWAEAIVANQPNVSAQMPPQTAKFVWVDGRKRATPHPSEAPPSKRNTGPDFTTPPNRSMTTATRSNVSDADEIEVIPISSGSAPTSTSIPTQPVTPASPEMENHHLETYLHVAHIHKDDKLTRARLLNHGIVHWSFFRTSSEIELIGLGFPIGIARLLIEGAGRLERYDHNMECYTGGMTPSASPLI</sequence>
<dbReference type="AlphaFoldDB" id="A0A5B0N1X5"/>
<organism evidence="2 3">
    <name type="scientific">Puccinia graminis f. sp. tritici</name>
    <dbReference type="NCBI Taxonomy" id="56615"/>
    <lineage>
        <taxon>Eukaryota</taxon>
        <taxon>Fungi</taxon>
        <taxon>Dikarya</taxon>
        <taxon>Basidiomycota</taxon>
        <taxon>Pucciniomycotina</taxon>
        <taxon>Pucciniomycetes</taxon>
        <taxon>Pucciniales</taxon>
        <taxon>Pucciniaceae</taxon>
        <taxon>Puccinia</taxon>
    </lineage>
</organism>
<feature type="compositionally biased region" description="Polar residues" evidence="1">
    <location>
        <begin position="304"/>
        <end position="320"/>
    </location>
</feature>
<feature type="region of interest" description="Disordered" evidence="1">
    <location>
        <begin position="257"/>
        <end position="324"/>
    </location>
</feature>
<proteinExistence type="predicted"/>
<name>A0A5B0N1X5_PUCGR</name>
<dbReference type="EMBL" id="VDEP01000438">
    <property type="protein sequence ID" value="KAA1083231.1"/>
    <property type="molecule type" value="Genomic_DNA"/>
</dbReference>
<feature type="region of interest" description="Disordered" evidence="1">
    <location>
        <begin position="1"/>
        <end position="27"/>
    </location>
</feature>
<comment type="caution">
    <text evidence="2">The sequence shown here is derived from an EMBL/GenBank/DDBJ whole genome shotgun (WGS) entry which is preliminary data.</text>
</comment>
<dbReference type="Proteomes" id="UP000325313">
    <property type="component" value="Unassembled WGS sequence"/>
</dbReference>
<gene>
    <name evidence="2" type="ORF">PGTUg99_014875</name>
</gene>